<evidence type="ECO:0000256" key="7">
    <source>
        <dbReference type="ARBA" id="ARBA00023125"/>
    </source>
</evidence>
<accession>W5N4E4</accession>
<keyword evidence="7" id="KW-0238">DNA-binding</keyword>
<evidence type="ECO:0000256" key="8">
    <source>
        <dbReference type="ARBA" id="ARBA00023159"/>
    </source>
</evidence>
<dbReference type="CDD" id="cd01177">
    <property type="entry name" value="IPT_NFkappaB"/>
    <property type="match status" value="1"/>
</dbReference>
<keyword evidence="9" id="KW-0804">Transcription</keyword>
<protein>
    <recommendedName>
        <fullName evidence="12">RHD domain-containing protein</fullName>
    </recommendedName>
</protein>
<dbReference type="HOGENOM" id="CLU_004343_3_1_1"/>
<dbReference type="Pfam" id="PF16179">
    <property type="entry name" value="RHD_dimer"/>
    <property type="match status" value="1"/>
</dbReference>
<evidence type="ECO:0000256" key="11">
    <source>
        <dbReference type="SAM" id="MobiDB-lite"/>
    </source>
</evidence>
<reference evidence="13" key="2">
    <citation type="submission" date="2025-08" db="UniProtKB">
        <authorList>
            <consortium name="Ensembl"/>
        </authorList>
    </citation>
    <scope>IDENTIFICATION</scope>
</reference>
<dbReference type="PANTHER" id="PTHR24169:SF9">
    <property type="entry name" value="NUCLEAR FACTOR NF-KAPPA-B P105 SUBUNIT"/>
    <property type="match status" value="1"/>
</dbReference>
<dbReference type="GO" id="GO:0005737">
    <property type="term" value="C:cytoplasm"/>
    <property type="evidence" value="ECO:0007669"/>
    <property type="project" value="UniProtKB-SubCell"/>
</dbReference>
<evidence type="ECO:0000313" key="14">
    <source>
        <dbReference type="Proteomes" id="UP000018468"/>
    </source>
</evidence>
<name>W5N4E4_LEPOC</name>
<dbReference type="GeneTree" id="ENSGT00940000164992"/>
<dbReference type="InterPro" id="IPR030492">
    <property type="entry name" value="RHD_CS"/>
</dbReference>
<keyword evidence="14" id="KW-1185">Reference proteome</keyword>
<reference evidence="14" key="1">
    <citation type="submission" date="2011-12" db="EMBL/GenBank/DDBJ databases">
        <title>The Draft Genome of Lepisosteus oculatus.</title>
        <authorList>
            <consortium name="The Broad Institute Genome Assembly &amp; Analysis Group"/>
            <consortium name="Computational R&amp;D Group"/>
            <consortium name="and Sequencing Platform"/>
            <person name="Di Palma F."/>
            <person name="Alfoldi J."/>
            <person name="Johnson J."/>
            <person name="Berlin A."/>
            <person name="Gnerre S."/>
            <person name="Jaffe D."/>
            <person name="MacCallum I."/>
            <person name="Young S."/>
            <person name="Walker B.J."/>
            <person name="Lander E.S."/>
            <person name="Lindblad-Toh K."/>
        </authorList>
    </citation>
    <scope>NUCLEOTIDE SEQUENCE [LARGE SCALE GENOMIC DNA]</scope>
</reference>
<dbReference type="SUPFAM" id="SSF81296">
    <property type="entry name" value="E set domains"/>
    <property type="match status" value="1"/>
</dbReference>
<keyword evidence="8" id="KW-0010">Activator</keyword>
<dbReference type="PANTHER" id="PTHR24169">
    <property type="entry name" value="NUCLEAR FACTOR NF-KAPPA-B PROTEIN"/>
    <property type="match status" value="1"/>
</dbReference>
<evidence type="ECO:0000259" key="12">
    <source>
        <dbReference type="PROSITE" id="PS50254"/>
    </source>
</evidence>
<feature type="region of interest" description="Disordered" evidence="11">
    <location>
        <begin position="314"/>
        <end position="336"/>
    </location>
</feature>
<dbReference type="PROSITE" id="PS50254">
    <property type="entry name" value="REL_2"/>
    <property type="match status" value="1"/>
</dbReference>
<dbReference type="Pfam" id="PF00554">
    <property type="entry name" value="RHD_DNA_bind"/>
    <property type="match status" value="1"/>
</dbReference>
<keyword evidence="10" id="KW-0539">Nucleus</keyword>
<evidence type="ECO:0000256" key="6">
    <source>
        <dbReference type="ARBA" id="ARBA00023043"/>
    </source>
</evidence>
<dbReference type="InterPro" id="IPR037059">
    <property type="entry name" value="RHD_DNA_bind_dom_sf"/>
</dbReference>
<dbReference type="GO" id="GO:0035525">
    <property type="term" value="C:NF-kappaB p50/p65 complex"/>
    <property type="evidence" value="ECO:0000318"/>
    <property type="project" value="GO_Central"/>
</dbReference>
<dbReference type="GO" id="GO:0000981">
    <property type="term" value="F:DNA-binding transcription factor activity, RNA polymerase II-specific"/>
    <property type="evidence" value="ECO:0000318"/>
    <property type="project" value="GO_Central"/>
</dbReference>
<reference evidence="13" key="3">
    <citation type="submission" date="2025-09" db="UniProtKB">
        <authorList>
            <consortium name="Ensembl"/>
        </authorList>
    </citation>
    <scope>IDENTIFICATION</scope>
</reference>
<evidence type="ECO:0000313" key="13">
    <source>
        <dbReference type="Ensembl" id="ENSLOCP00000015503.1"/>
    </source>
</evidence>
<dbReference type="Ensembl" id="ENSLOCT00000015532.1">
    <property type="protein sequence ID" value="ENSLOCP00000015503.1"/>
    <property type="gene ID" value="ENSLOCG00000012593.1"/>
</dbReference>
<evidence type="ECO:0000256" key="3">
    <source>
        <dbReference type="ARBA" id="ARBA00022490"/>
    </source>
</evidence>
<evidence type="ECO:0000256" key="5">
    <source>
        <dbReference type="ARBA" id="ARBA00023015"/>
    </source>
</evidence>
<dbReference type="InterPro" id="IPR014756">
    <property type="entry name" value="Ig_E-set"/>
</dbReference>
<keyword evidence="3" id="KW-0963">Cytoplasm</keyword>
<dbReference type="Gene3D" id="2.60.40.10">
    <property type="entry name" value="Immunoglobulins"/>
    <property type="match status" value="1"/>
</dbReference>
<feature type="domain" description="RHD" evidence="12">
    <location>
        <begin position="13"/>
        <end position="206"/>
    </location>
</feature>
<sequence length="360" mass="40795">MNYLELSPNTTHEPCKHIKIIEQPRQRGFRFRYGCEGPTHGGVQGASSEKNKKTFPAVEICNYTGPARVVVQCVTVDDPPLLHVHSLVGKQCENGMCVVGVSGPDMTVSFPNLGILHVPRRSVVDILEERLVQGWRREHCKELQHRDPTDRERDRLHRAAQQCARALDLTVVRLMFTVYLPDNNGNFVQALQPAVSSPIYDSKAPNASSLKIVRMDRTSGSAAGGEEVFLLCDKVQKDDIQVRFYQENDDGTCWEAFGKFGPTDVHRQYAIVFKTPRYFDPYITQPTSVFVHLRRRSDGETSEAKPFIYFPQKTGKERSHRKRKNPDTAEHDRSRVSNGHLQGYYCSIPDFTYTPAVTGD</sequence>
<dbReference type="InterPro" id="IPR011539">
    <property type="entry name" value="RHD_DNA_bind_dom"/>
</dbReference>
<evidence type="ECO:0000256" key="10">
    <source>
        <dbReference type="ARBA" id="ARBA00023242"/>
    </source>
</evidence>
<keyword evidence="5" id="KW-0805">Transcription regulation</keyword>
<dbReference type="Proteomes" id="UP000018468">
    <property type="component" value="Linkage group LG6"/>
</dbReference>
<evidence type="ECO:0000256" key="1">
    <source>
        <dbReference type="ARBA" id="ARBA00004123"/>
    </source>
</evidence>
<dbReference type="GO" id="GO:0000978">
    <property type="term" value="F:RNA polymerase II cis-regulatory region sequence-specific DNA binding"/>
    <property type="evidence" value="ECO:0000318"/>
    <property type="project" value="GO_Central"/>
</dbReference>
<dbReference type="InterPro" id="IPR033926">
    <property type="entry name" value="IPT_NFkappaB"/>
</dbReference>
<dbReference type="eggNOG" id="KOG0504">
    <property type="taxonomic scope" value="Eukaryota"/>
</dbReference>
<dbReference type="SUPFAM" id="SSF49417">
    <property type="entry name" value="p53-like transcription factors"/>
    <property type="match status" value="1"/>
</dbReference>
<dbReference type="Gene3D" id="2.60.40.340">
    <property type="entry name" value="Rel homology domain (RHD), DNA-binding domain"/>
    <property type="match status" value="1"/>
</dbReference>
<keyword evidence="4" id="KW-0677">Repeat</keyword>
<dbReference type="InParanoid" id="W5N4E4"/>
<dbReference type="InterPro" id="IPR008967">
    <property type="entry name" value="p53-like_TF_DNA-bd_sf"/>
</dbReference>
<dbReference type="STRING" id="7918.ENSLOCP00000015503"/>
<dbReference type="Bgee" id="ENSLOCG00000012593">
    <property type="expression patterns" value="Expressed in bone element and 13 other cell types or tissues"/>
</dbReference>
<dbReference type="FunFam" id="2.60.40.340:FF:000004">
    <property type="entry name" value="Nuclear factor NF-kappa-B p105 subunit isoform 1"/>
    <property type="match status" value="1"/>
</dbReference>
<dbReference type="InterPro" id="IPR013783">
    <property type="entry name" value="Ig-like_fold"/>
</dbReference>
<dbReference type="FunFam" id="2.60.40.10:FF:000046">
    <property type="entry name" value="Nuclear factor NF-kappa-B p105 subunit"/>
    <property type="match status" value="1"/>
</dbReference>
<dbReference type="AlphaFoldDB" id="W5N4E4"/>
<organism evidence="13 14">
    <name type="scientific">Lepisosteus oculatus</name>
    <name type="common">Spotted gar</name>
    <dbReference type="NCBI Taxonomy" id="7918"/>
    <lineage>
        <taxon>Eukaryota</taxon>
        <taxon>Metazoa</taxon>
        <taxon>Chordata</taxon>
        <taxon>Craniata</taxon>
        <taxon>Vertebrata</taxon>
        <taxon>Euteleostomi</taxon>
        <taxon>Actinopterygii</taxon>
        <taxon>Neopterygii</taxon>
        <taxon>Holostei</taxon>
        <taxon>Semionotiformes</taxon>
        <taxon>Lepisosteidae</taxon>
        <taxon>Lepisosteus</taxon>
    </lineage>
</organism>
<dbReference type="GO" id="GO:0007399">
    <property type="term" value="P:nervous system development"/>
    <property type="evidence" value="ECO:0007669"/>
    <property type="project" value="UniProtKB-ARBA"/>
</dbReference>
<dbReference type="InterPro" id="IPR002909">
    <property type="entry name" value="IPT_dom"/>
</dbReference>
<evidence type="ECO:0000256" key="9">
    <source>
        <dbReference type="ARBA" id="ARBA00023163"/>
    </source>
</evidence>
<dbReference type="EMBL" id="AHAT01005579">
    <property type="status" value="NOT_ANNOTATED_CDS"/>
    <property type="molecule type" value="Genomic_DNA"/>
</dbReference>
<dbReference type="InterPro" id="IPR000451">
    <property type="entry name" value="NFkB/Dor"/>
</dbReference>
<dbReference type="SMART" id="SM00429">
    <property type="entry name" value="IPT"/>
    <property type="match status" value="1"/>
</dbReference>
<comment type="subcellular location">
    <subcellularLocation>
        <location evidence="2">Cytoplasm</location>
    </subcellularLocation>
    <subcellularLocation>
        <location evidence="1">Nucleus</location>
    </subcellularLocation>
</comment>
<dbReference type="InterPro" id="IPR032397">
    <property type="entry name" value="RHD_dimer"/>
</dbReference>
<proteinExistence type="predicted"/>
<keyword evidence="6" id="KW-0040">ANK repeat</keyword>
<evidence type="ECO:0000256" key="2">
    <source>
        <dbReference type="ARBA" id="ARBA00004496"/>
    </source>
</evidence>
<dbReference type="PROSITE" id="PS01204">
    <property type="entry name" value="REL_1"/>
    <property type="match status" value="1"/>
</dbReference>
<dbReference type="EMBL" id="AHAT01005578">
    <property type="status" value="NOT_ANNOTATED_CDS"/>
    <property type="molecule type" value="Genomic_DNA"/>
</dbReference>
<feature type="compositionally biased region" description="Basic and acidic residues" evidence="11">
    <location>
        <begin position="325"/>
        <end position="335"/>
    </location>
</feature>
<dbReference type="OMA" id="WEAFGKF"/>
<evidence type="ECO:0000256" key="4">
    <source>
        <dbReference type="ARBA" id="ARBA00022737"/>
    </source>
</evidence>
<dbReference type="PRINTS" id="PR00057">
    <property type="entry name" value="NFKBTNSCPFCT"/>
</dbReference>